<proteinExistence type="predicted"/>
<dbReference type="InterPro" id="IPR014720">
    <property type="entry name" value="dsRBD_dom"/>
</dbReference>
<evidence type="ECO:0000313" key="3">
    <source>
        <dbReference type="EMBL" id="KAF1944673.1"/>
    </source>
</evidence>
<evidence type="ECO:0000256" key="1">
    <source>
        <dbReference type="PROSITE-ProRule" id="PRU00266"/>
    </source>
</evidence>
<dbReference type="Proteomes" id="UP000800038">
    <property type="component" value="Unassembled WGS sequence"/>
</dbReference>
<dbReference type="Gene3D" id="3.30.160.20">
    <property type="match status" value="1"/>
</dbReference>
<dbReference type="EMBL" id="ML976015">
    <property type="protein sequence ID" value="KAF1944673.1"/>
    <property type="molecule type" value="Genomic_DNA"/>
</dbReference>
<reference evidence="3" key="1">
    <citation type="journal article" date="2020" name="Stud. Mycol.">
        <title>101 Dothideomycetes genomes: a test case for predicting lifestyles and emergence of pathogens.</title>
        <authorList>
            <person name="Haridas S."/>
            <person name="Albert R."/>
            <person name="Binder M."/>
            <person name="Bloem J."/>
            <person name="Labutti K."/>
            <person name="Salamov A."/>
            <person name="Andreopoulos B."/>
            <person name="Baker S."/>
            <person name="Barry K."/>
            <person name="Bills G."/>
            <person name="Bluhm B."/>
            <person name="Cannon C."/>
            <person name="Castanera R."/>
            <person name="Culley D."/>
            <person name="Daum C."/>
            <person name="Ezra D."/>
            <person name="Gonzalez J."/>
            <person name="Henrissat B."/>
            <person name="Kuo A."/>
            <person name="Liang C."/>
            <person name="Lipzen A."/>
            <person name="Lutzoni F."/>
            <person name="Magnuson J."/>
            <person name="Mondo S."/>
            <person name="Nolan M."/>
            <person name="Ohm R."/>
            <person name="Pangilinan J."/>
            <person name="Park H.-J."/>
            <person name="Ramirez L."/>
            <person name="Alfaro M."/>
            <person name="Sun H."/>
            <person name="Tritt A."/>
            <person name="Yoshinaga Y."/>
            <person name="Zwiers L.-H."/>
            <person name="Turgeon B."/>
            <person name="Goodwin S."/>
            <person name="Spatafora J."/>
            <person name="Crous P."/>
            <person name="Grigoriev I."/>
        </authorList>
    </citation>
    <scope>NUCLEOTIDE SEQUENCE</scope>
    <source>
        <strain evidence="3">CBS 161.51</strain>
    </source>
</reference>
<evidence type="ECO:0000259" key="2">
    <source>
        <dbReference type="PROSITE" id="PS50137"/>
    </source>
</evidence>
<sequence>MDDFLNQHKSEYDAQVFAREAANTAKLPPSKKFKTDENSVPLTPFAIGARSSMHTIRLHEKYQALGIPQPLFTYGGSGMEGWTVTVSFPGLDAKELQGISEEKKFNSKQEAKEALSKRALEILEELENEGKVKKAEKGSGPNYVGQLLEFQRSTASPQPTYNDYQSGTRFACLITIDGHAREFGSLDSMSSSKKAARQEAARCAVEYFKSQGVWPEDVASVGGIKKKKAAQQPSSIPEMDPASTPGKFPTVASISTSSPNNMSNAQQVASLAAVLSLPTPEWRFTPHPSDKDFHSVSCFFKGGGLHEGPIGEVRNIFGKKKAKEECARLTLHYLNEVRERRVAYGQRMMEGIVGGGGEKEVLGQRQSEREMGGVSDEEFEDAVEILRG</sequence>
<protein>
    <recommendedName>
        <fullName evidence="2">DRBM domain-containing protein</fullName>
    </recommendedName>
</protein>
<dbReference type="AlphaFoldDB" id="A0A6A5SWP8"/>
<accession>A0A6A5SWP8</accession>
<organism evidence="3 4">
    <name type="scientific">Clathrospora elynae</name>
    <dbReference type="NCBI Taxonomy" id="706981"/>
    <lineage>
        <taxon>Eukaryota</taxon>
        <taxon>Fungi</taxon>
        <taxon>Dikarya</taxon>
        <taxon>Ascomycota</taxon>
        <taxon>Pezizomycotina</taxon>
        <taxon>Dothideomycetes</taxon>
        <taxon>Pleosporomycetidae</taxon>
        <taxon>Pleosporales</taxon>
        <taxon>Diademaceae</taxon>
        <taxon>Clathrospora</taxon>
    </lineage>
</organism>
<keyword evidence="4" id="KW-1185">Reference proteome</keyword>
<dbReference type="CDD" id="cd00048">
    <property type="entry name" value="DSRM_SF"/>
    <property type="match status" value="1"/>
</dbReference>
<dbReference type="GO" id="GO:0003723">
    <property type="term" value="F:RNA binding"/>
    <property type="evidence" value="ECO:0007669"/>
    <property type="project" value="UniProtKB-UniRule"/>
</dbReference>
<dbReference type="SUPFAM" id="SSF54768">
    <property type="entry name" value="dsRNA-binding domain-like"/>
    <property type="match status" value="1"/>
</dbReference>
<feature type="domain" description="DRBM" evidence="2">
    <location>
        <begin position="142"/>
        <end position="210"/>
    </location>
</feature>
<dbReference type="OrthoDB" id="5222339at2759"/>
<gene>
    <name evidence="3" type="ORF">EJ02DRAFT_340315</name>
</gene>
<name>A0A6A5SWP8_9PLEO</name>
<keyword evidence="1" id="KW-0694">RNA-binding</keyword>
<dbReference type="PROSITE" id="PS50137">
    <property type="entry name" value="DS_RBD"/>
    <property type="match status" value="1"/>
</dbReference>
<evidence type="ECO:0000313" key="4">
    <source>
        <dbReference type="Proteomes" id="UP000800038"/>
    </source>
</evidence>